<organism evidence="1 2">
    <name type="scientific">Colletotrichum kahawae</name>
    <name type="common">Coffee berry disease fungus</name>
    <dbReference type="NCBI Taxonomy" id="34407"/>
    <lineage>
        <taxon>Eukaryota</taxon>
        <taxon>Fungi</taxon>
        <taxon>Dikarya</taxon>
        <taxon>Ascomycota</taxon>
        <taxon>Pezizomycotina</taxon>
        <taxon>Sordariomycetes</taxon>
        <taxon>Hypocreomycetidae</taxon>
        <taxon>Glomerellales</taxon>
        <taxon>Glomerellaceae</taxon>
        <taxon>Colletotrichum</taxon>
        <taxon>Colletotrichum gloeosporioides species complex</taxon>
    </lineage>
</organism>
<evidence type="ECO:0000313" key="2">
    <source>
        <dbReference type="Proteomes" id="UP001281614"/>
    </source>
</evidence>
<dbReference type="Proteomes" id="UP001281614">
    <property type="component" value="Unassembled WGS sequence"/>
</dbReference>
<name>A0AAD9Y325_COLKA</name>
<dbReference type="EMBL" id="VYYT01000488">
    <property type="protein sequence ID" value="KAK2733784.1"/>
    <property type="molecule type" value="Genomic_DNA"/>
</dbReference>
<evidence type="ECO:0000313" key="1">
    <source>
        <dbReference type="EMBL" id="KAK2733784.1"/>
    </source>
</evidence>
<keyword evidence="2" id="KW-1185">Reference proteome</keyword>
<protein>
    <submittedName>
        <fullName evidence="1">Uncharacterized protein</fullName>
    </submittedName>
</protein>
<accession>A0AAD9Y325</accession>
<reference evidence="1" key="1">
    <citation type="submission" date="2023-02" db="EMBL/GenBank/DDBJ databases">
        <title>Colletotrichum kahawae CIFC_Que2 genome sequencing and assembly.</title>
        <authorList>
            <person name="Baroncelli R."/>
        </authorList>
    </citation>
    <scope>NUCLEOTIDE SEQUENCE</scope>
    <source>
        <strain evidence="1">CIFC_Que2</strain>
    </source>
</reference>
<dbReference type="AlphaFoldDB" id="A0AAD9Y325"/>
<proteinExistence type="predicted"/>
<comment type="caution">
    <text evidence="1">The sequence shown here is derived from an EMBL/GenBank/DDBJ whole genome shotgun (WGS) entry which is preliminary data.</text>
</comment>
<gene>
    <name evidence="1" type="ORF">CKAH01_08198</name>
</gene>
<sequence>MPRSCPQNTLLRAPVIVAPKSTLTH</sequence>